<proteinExistence type="predicted"/>
<dbReference type="InterPro" id="IPR000182">
    <property type="entry name" value="GNAT_dom"/>
</dbReference>
<name>A0A417YYT4_9MICO</name>
<evidence type="ECO:0000259" key="3">
    <source>
        <dbReference type="PROSITE" id="PS51186"/>
    </source>
</evidence>
<protein>
    <submittedName>
        <fullName evidence="4">Amino-acid N-acetyltransferase</fullName>
        <ecNumber evidence="4">2.3.1.1</ecNumber>
    </submittedName>
</protein>
<dbReference type="SUPFAM" id="SSF55729">
    <property type="entry name" value="Acyl-CoA N-acyltransferases (Nat)"/>
    <property type="match status" value="1"/>
</dbReference>
<dbReference type="RefSeq" id="WP_118915065.1">
    <property type="nucleotide sequence ID" value="NZ_CBCRVH010000025.1"/>
</dbReference>
<dbReference type="PROSITE" id="PS51186">
    <property type="entry name" value="GNAT"/>
    <property type="match status" value="1"/>
</dbReference>
<dbReference type="EC" id="2.3.1.1" evidence="4"/>
<dbReference type="Pfam" id="PF00583">
    <property type="entry name" value="Acetyltransf_1"/>
    <property type="match status" value="1"/>
</dbReference>
<dbReference type="AlphaFoldDB" id="A0A417YYT4"/>
<dbReference type="Gene3D" id="3.40.630.30">
    <property type="match status" value="1"/>
</dbReference>
<dbReference type="GO" id="GO:0005737">
    <property type="term" value="C:cytoplasm"/>
    <property type="evidence" value="ECO:0007669"/>
    <property type="project" value="InterPro"/>
</dbReference>
<dbReference type="PANTHER" id="PTHR30602">
    <property type="entry name" value="AMINO-ACID ACETYLTRANSFERASE"/>
    <property type="match status" value="1"/>
</dbReference>
<dbReference type="EMBL" id="QWLM01000026">
    <property type="protein sequence ID" value="RHW43083.1"/>
    <property type="molecule type" value="Genomic_DNA"/>
</dbReference>
<organism evidence="4 5">
    <name type="scientific">Dermacoccus abyssi</name>
    <dbReference type="NCBI Taxonomy" id="322596"/>
    <lineage>
        <taxon>Bacteria</taxon>
        <taxon>Bacillati</taxon>
        <taxon>Actinomycetota</taxon>
        <taxon>Actinomycetes</taxon>
        <taxon>Micrococcales</taxon>
        <taxon>Dermacoccaceae</taxon>
        <taxon>Dermacoccus</taxon>
    </lineage>
</organism>
<reference evidence="4 5" key="1">
    <citation type="submission" date="2018-08" db="EMBL/GenBank/DDBJ databases">
        <title>Whole genome sequence analysis of Dermacoccus abyssi bacteria isolated from Deep Mariana trench Micromonospora spp reveals genes involved in the environmental adaptation and production of secondary metabolites.</title>
        <authorList>
            <person name="Abdel-Mageed W.M."/>
            <person name="Lehri B."/>
            <person name="Nouioui I."/>
            <person name="Goodfellow I."/>
            <person name="Jaspars M."/>
            <person name="Karlyshev A."/>
        </authorList>
    </citation>
    <scope>NUCLEOTIDE SEQUENCE [LARGE SCALE GENOMIC DNA]</scope>
    <source>
        <strain evidence="4 5">MT1.1</strain>
    </source>
</reference>
<sequence>MTSPQLRNARTPDVRGIRTLVGPYVESKAIVDKPVVSYFESLSEFVVVELDGEIVGCGALHVIWENVAEVRTLAVSPTVKGRGIGSMILDELVRRARAVGVSRVFCLTFETAFFGRHGFVEIEGAPVTREVYAELLQSYDEGVAEFLDLDRVKPNTLGNTRMLLQL</sequence>
<evidence type="ECO:0000256" key="1">
    <source>
        <dbReference type="ARBA" id="ARBA00022679"/>
    </source>
</evidence>
<keyword evidence="2 4" id="KW-0012">Acyltransferase</keyword>
<feature type="domain" description="N-acetyltransferase" evidence="3">
    <location>
        <begin position="4"/>
        <end position="150"/>
    </location>
</feature>
<evidence type="ECO:0000256" key="2">
    <source>
        <dbReference type="ARBA" id="ARBA00023315"/>
    </source>
</evidence>
<comment type="caution">
    <text evidence="4">The sequence shown here is derived from an EMBL/GenBank/DDBJ whole genome shotgun (WGS) entry which is preliminary data.</text>
</comment>
<dbReference type="GO" id="GO:0004042">
    <property type="term" value="F:L-glutamate N-acetyltransferase activity"/>
    <property type="evidence" value="ECO:0007669"/>
    <property type="project" value="InterPro"/>
</dbReference>
<dbReference type="InterPro" id="IPR016181">
    <property type="entry name" value="Acyl_CoA_acyltransferase"/>
</dbReference>
<dbReference type="InterPro" id="IPR010167">
    <property type="entry name" value="NH2A_AcTrfase"/>
</dbReference>
<dbReference type="CDD" id="cd04301">
    <property type="entry name" value="NAT_SF"/>
    <property type="match status" value="1"/>
</dbReference>
<accession>A0A417YYT4</accession>
<keyword evidence="1 4" id="KW-0808">Transferase</keyword>
<dbReference type="NCBIfam" id="NF005921">
    <property type="entry name" value="PRK07922.1"/>
    <property type="match status" value="1"/>
</dbReference>
<dbReference type="GO" id="GO:0006526">
    <property type="term" value="P:L-arginine biosynthetic process"/>
    <property type="evidence" value="ECO:0007669"/>
    <property type="project" value="InterPro"/>
</dbReference>
<gene>
    <name evidence="4" type="ORF">D1832_14425</name>
</gene>
<dbReference type="Proteomes" id="UP000285376">
    <property type="component" value="Unassembled WGS sequence"/>
</dbReference>
<dbReference type="PANTHER" id="PTHR30602:SF12">
    <property type="entry name" value="AMINO-ACID ACETYLTRANSFERASE NAGS1, CHLOROPLASTIC-RELATED"/>
    <property type="match status" value="1"/>
</dbReference>
<evidence type="ECO:0000313" key="5">
    <source>
        <dbReference type="Proteomes" id="UP000285376"/>
    </source>
</evidence>
<evidence type="ECO:0000313" key="4">
    <source>
        <dbReference type="EMBL" id="RHW43083.1"/>
    </source>
</evidence>